<dbReference type="InterPro" id="IPR002058">
    <property type="entry name" value="PAP_assoc"/>
</dbReference>
<evidence type="ECO:0000256" key="2">
    <source>
        <dbReference type="ARBA" id="ARBA00001946"/>
    </source>
</evidence>
<keyword evidence="6" id="KW-0479">Metal-binding</keyword>
<evidence type="ECO:0000256" key="8">
    <source>
        <dbReference type="ARBA" id="ARBA00038491"/>
    </source>
</evidence>
<sequence>YLFLRISIVESKMFALSSRETLTQEINLKYHSVKESDQTSRKKKAWCESLECAIKELYPSSRLVLVGSSASGFAIEGCDVDLTLVRQGGRQVFYRLDSDVEVLRKIRDRLATRRSSVKTELISGAVVPILKMNDWRERLEGDISVDIPNSIFNTYLQKCYGSLDHRVTPLIAIIKYWAKKSRITDARDHKLSGFAVVLLVIYYLQTGCSPQVIPSLQSADPINFSTSLSAETIADKLLVSGYLPSVVTSYRSSNQQSLGSLLVGFFDYYSTFNWNRVLSVRQASTRAVPFDKKWTRPYIRIEDPFDGRNVTRAVYQFGPFSDIKQAITRAKQRLPHERCHLTEIL</sequence>
<evidence type="ECO:0000256" key="1">
    <source>
        <dbReference type="ARBA" id="ARBA00001936"/>
    </source>
</evidence>
<keyword evidence="12" id="KW-1185">Reference proteome</keyword>
<protein>
    <recommendedName>
        <fullName evidence="13">PAP-associated domain-containing protein</fullName>
    </recommendedName>
</protein>
<reference evidence="11 12" key="1">
    <citation type="submission" date="2022-05" db="EMBL/GenBank/DDBJ databases">
        <authorList>
            <consortium name="Genoscope - CEA"/>
            <person name="William W."/>
        </authorList>
    </citation>
    <scope>NUCLEOTIDE SEQUENCE [LARGE SCALE GENOMIC DNA]</scope>
</reference>
<keyword evidence="5" id="KW-0808">Transferase</keyword>
<dbReference type="Gene3D" id="1.10.1410.10">
    <property type="match status" value="1"/>
</dbReference>
<evidence type="ECO:0000256" key="4">
    <source>
        <dbReference type="ARBA" id="ARBA00022490"/>
    </source>
</evidence>
<dbReference type="SUPFAM" id="SSF81631">
    <property type="entry name" value="PAP/OAS1 substrate-binding domain"/>
    <property type="match status" value="1"/>
</dbReference>
<gene>
    <name evidence="11" type="ORF">PEVE_00038773</name>
</gene>
<dbReference type="EMBL" id="CALNXI010000669">
    <property type="protein sequence ID" value="CAH3031212.1"/>
    <property type="molecule type" value="Genomic_DNA"/>
</dbReference>
<dbReference type="Pfam" id="PF03828">
    <property type="entry name" value="PAP_assoc"/>
    <property type="match status" value="1"/>
</dbReference>
<dbReference type="Pfam" id="PF22600">
    <property type="entry name" value="MTPAP-like_central"/>
    <property type="match status" value="1"/>
</dbReference>
<evidence type="ECO:0000256" key="5">
    <source>
        <dbReference type="ARBA" id="ARBA00022679"/>
    </source>
</evidence>
<evidence type="ECO:0000256" key="6">
    <source>
        <dbReference type="ARBA" id="ARBA00022723"/>
    </source>
</evidence>
<dbReference type="InterPro" id="IPR043519">
    <property type="entry name" value="NT_sf"/>
</dbReference>
<name>A0ABN8MMK0_9CNID</name>
<feature type="non-terminal residue" evidence="11">
    <location>
        <position position="1"/>
    </location>
</feature>
<evidence type="ECO:0000313" key="12">
    <source>
        <dbReference type="Proteomes" id="UP001159427"/>
    </source>
</evidence>
<comment type="caution">
    <text evidence="11">The sequence shown here is derived from an EMBL/GenBank/DDBJ whole genome shotgun (WGS) entry which is preliminary data.</text>
</comment>
<keyword evidence="4" id="KW-0963">Cytoplasm</keyword>
<proteinExistence type="inferred from homology"/>
<evidence type="ECO:0000313" key="11">
    <source>
        <dbReference type="EMBL" id="CAH3031212.1"/>
    </source>
</evidence>
<dbReference type="PANTHER" id="PTHR12271:SF40">
    <property type="entry name" value="POLY(A) RNA POLYMERASE GLD2"/>
    <property type="match status" value="1"/>
</dbReference>
<accession>A0ABN8MMK0</accession>
<dbReference type="CDD" id="cd05402">
    <property type="entry name" value="NT_PAP_TUTase"/>
    <property type="match status" value="1"/>
</dbReference>
<dbReference type="Gene3D" id="3.30.460.10">
    <property type="entry name" value="Beta Polymerase, domain 2"/>
    <property type="match status" value="1"/>
</dbReference>
<feature type="domain" description="Poly(A) RNA polymerase mitochondrial-like central palm" evidence="10">
    <location>
        <begin position="22"/>
        <end position="161"/>
    </location>
</feature>
<evidence type="ECO:0000259" key="9">
    <source>
        <dbReference type="Pfam" id="PF03828"/>
    </source>
</evidence>
<evidence type="ECO:0000259" key="10">
    <source>
        <dbReference type="Pfam" id="PF22600"/>
    </source>
</evidence>
<dbReference type="Proteomes" id="UP001159427">
    <property type="component" value="Unassembled WGS sequence"/>
</dbReference>
<keyword evidence="7" id="KW-0460">Magnesium</keyword>
<evidence type="ECO:0000256" key="7">
    <source>
        <dbReference type="ARBA" id="ARBA00022842"/>
    </source>
</evidence>
<evidence type="ECO:0008006" key="13">
    <source>
        <dbReference type="Google" id="ProtNLM"/>
    </source>
</evidence>
<comment type="subcellular location">
    <subcellularLocation>
        <location evidence="3">Cytoplasm</location>
    </subcellularLocation>
</comment>
<comment type="cofactor">
    <cofactor evidence="1">
        <name>Mn(2+)</name>
        <dbReference type="ChEBI" id="CHEBI:29035"/>
    </cofactor>
</comment>
<comment type="cofactor">
    <cofactor evidence="2">
        <name>Mg(2+)</name>
        <dbReference type="ChEBI" id="CHEBI:18420"/>
    </cofactor>
</comment>
<dbReference type="PANTHER" id="PTHR12271">
    <property type="entry name" value="POLY A POLYMERASE CID PAP -RELATED"/>
    <property type="match status" value="1"/>
</dbReference>
<evidence type="ECO:0000256" key="3">
    <source>
        <dbReference type="ARBA" id="ARBA00004496"/>
    </source>
</evidence>
<dbReference type="InterPro" id="IPR054708">
    <property type="entry name" value="MTPAP-like_central"/>
</dbReference>
<comment type="similarity">
    <text evidence="8">Belongs to the DNA polymerase type-B-like family. GLD2 subfamily.</text>
</comment>
<organism evidence="11 12">
    <name type="scientific">Porites evermanni</name>
    <dbReference type="NCBI Taxonomy" id="104178"/>
    <lineage>
        <taxon>Eukaryota</taxon>
        <taxon>Metazoa</taxon>
        <taxon>Cnidaria</taxon>
        <taxon>Anthozoa</taxon>
        <taxon>Hexacorallia</taxon>
        <taxon>Scleractinia</taxon>
        <taxon>Fungiina</taxon>
        <taxon>Poritidae</taxon>
        <taxon>Porites</taxon>
    </lineage>
</organism>
<dbReference type="SUPFAM" id="SSF81301">
    <property type="entry name" value="Nucleotidyltransferase"/>
    <property type="match status" value="1"/>
</dbReference>
<feature type="domain" description="PAP-associated" evidence="9">
    <location>
        <begin position="257"/>
        <end position="308"/>
    </location>
</feature>